<feature type="domain" description="UCH catalytic" evidence="6">
    <location>
        <begin position="47"/>
        <end position="269"/>
    </location>
</feature>
<evidence type="ECO:0000256" key="2">
    <source>
        <dbReference type="ARBA" id="ARBA00049710"/>
    </source>
</evidence>
<comment type="subunit">
    <text evidence="2">Catalytic component of the polycomb repressive deubiquitinase (PR-DUB) complex, at least composed of caly/calypso, Asx and sba (MBD5/6 homolog). The PR-DUB complex associates with nucleosomes to mediate deubiquitination of histone H2AK118ub1 substrates; the association requires the positively charged C-terminal tail of caly, probably due to direct binding of DNA. Interacts (via ULD domain) with Asx (via DEUBAD domain); the interaction produces a stable heterodimer with a composite binding site for ubiquitin. Homodimerizes (via coiled-coil hinge-region between the UCH and ULD domains) to mediate assembly of 2 copies of the caly-Asx heterodimer into a bisymmetric tetramer; dimerization enhances PR-DUB association with nucleosomes.</text>
</comment>
<name>A0A8J2LQB5_9HEXA</name>
<proteinExistence type="inferred from homology"/>
<evidence type="ECO:0000313" key="8">
    <source>
        <dbReference type="Proteomes" id="UP000708208"/>
    </source>
</evidence>
<dbReference type="InterPro" id="IPR041507">
    <property type="entry name" value="UCH_C"/>
</dbReference>
<dbReference type="GO" id="GO:0016579">
    <property type="term" value="P:protein deubiquitination"/>
    <property type="evidence" value="ECO:0007669"/>
    <property type="project" value="TreeGrafter"/>
</dbReference>
<feature type="site" description="Important for enzyme activity" evidence="4">
    <location>
        <position position="222"/>
    </location>
</feature>
<evidence type="ECO:0000256" key="4">
    <source>
        <dbReference type="PROSITE-ProRule" id="PRU01393"/>
    </source>
</evidence>
<feature type="active site" description="Nucleophile" evidence="4">
    <location>
        <position position="131"/>
    </location>
</feature>
<dbReference type="CDD" id="cd09617">
    <property type="entry name" value="Peptidase_C12_UCH37_BAP1"/>
    <property type="match status" value="1"/>
</dbReference>
<dbReference type="EC" id="3.4.19.12" evidence="3"/>
<comment type="similarity">
    <text evidence="3 4">Belongs to the peptidase C12 family.</text>
</comment>
<evidence type="ECO:0000256" key="1">
    <source>
        <dbReference type="ARBA" id="ARBA00046227"/>
    </source>
</evidence>
<evidence type="ECO:0000256" key="3">
    <source>
        <dbReference type="PIRNR" id="PIRNR038120"/>
    </source>
</evidence>
<keyword evidence="3 4" id="KW-0833">Ubl conjugation pathway</keyword>
<organism evidence="7 8">
    <name type="scientific">Allacma fusca</name>
    <dbReference type="NCBI Taxonomy" id="39272"/>
    <lineage>
        <taxon>Eukaryota</taxon>
        <taxon>Metazoa</taxon>
        <taxon>Ecdysozoa</taxon>
        <taxon>Arthropoda</taxon>
        <taxon>Hexapoda</taxon>
        <taxon>Collembola</taxon>
        <taxon>Symphypleona</taxon>
        <taxon>Sminthuridae</taxon>
        <taxon>Allacma</taxon>
    </lineage>
</organism>
<feature type="site" description="Transition state stabilizer" evidence="4">
    <location>
        <position position="125"/>
    </location>
</feature>
<gene>
    <name evidence="7" type="ORF">AFUS01_LOCUS45997</name>
</gene>
<comment type="catalytic activity">
    <reaction evidence="3 4">
        <text>Thiol-dependent hydrolysis of ester, thioester, amide, peptide and isopeptide bonds formed by the C-terminal Gly of ubiquitin (a 76-residue protein attached to proteins as an intracellular targeting signal).</text>
        <dbReference type="EC" id="3.4.19.12"/>
    </reaction>
</comment>
<dbReference type="InterPro" id="IPR017390">
    <property type="entry name" value="Ubiquitinyl_hydrolase_UCH37"/>
</dbReference>
<dbReference type="GO" id="GO:0005737">
    <property type="term" value="C:cytoplasm"/>
    <property type="evidence" value="ECO:0007669"/>
    <property type="project" value="TreeGrafter"/>
</dbReference>
<dbReference type="PANTHER" id="PTHR10589">
    <property type="entry name" value="UBIQUITIN CARBOXYL-TERMINAL HYDROLASE"/>
    <property type="match status" value="1"/>
</dbReference>
<protein>
    <recommendedName>
        <fullName evidence="3">Ubiquitin carboxyl-terminal hydrolase</fullName>
        <ecNumber evidence="3">3.4.19.12</ecNumber>
    </recommendedName>
</protein>
<dbReference type="PROSITE" id="PS52048">
    <property type="entry name" value="UCH_DOMAIN"/>
    <property type="match status" value="1"/>
</dbReference>
<dbReference type="PANTHER" id="PTHR10589:SF16">
    <property type="entry name" value="UBIQUITIN CARBOXYL-TERMINAL HYDROLASE ISOZYME L5"/>
    <property type="match status" value="1"/>
</dbReference>
<keyword evidence="3 4" id="KW-0645">Protease</keyword>
<comment type="function">
    <text evidence="1">Catalytic component of the polycomb repressive deubiquitinase (PR-DUB) complex, a complex that specifically mediates deubiquitination of histone H2A monoubiquitinated at 'Lys-119' (H2AK118ub1). Mediates bisymmetric organization of the PR-DUB complex and is involved in association with nucleosomes to mediate deubiquitination. Does not deubiquitinate monoubiquitinated histone H2B. Required to maintain the transcriptionally repressive state of homeotic genes throughout development. The PR-DUB complex has weak or no activity toward 'Lys-48'- and 'Lys-63'-linked polyubiquitin chains. Polycomb group (PcG) protein.</text>
</comment>
<dbReference type="PIRSF" id="PIRSF038120">
    <property type="entry name" value="Ubiquitinyl_hydrolase_UCH37"/>
    <property type="match status" value="1"/>
</dbReference>
<dbReference type="Pfam" id="PF01088">
    <property type="entry name" value="Peptidase_C12"/>
    <property type="match status" value="1"/>
</dbReference>
<dbReference type="FunFam" id="3.40.532.10:FF:000009">
    <property type="entry name" value="Ubiquitin carboxyl-terminal hydrolase"/>
    <property type="match status" value="1"/>
</dbReference>
<dbReference type="InterPro" id="IPR001578">
    <property type="entry name" value="Peptidase_C12_UCH"/>
</dbReference>
<reference evidence="7" key="1">
    <citation type="submission" date="2021-06" db="EMBL/GenBank/DDBJ databases">
        <authorList>
            <person name="Hodson N. C."/>
            <person name="Mongue J. A."/>
            <person name="Jaron S. K."/>
        </authorList>
    </citation>
    <scope>NUCLEOTIDE SEQUENCE</scope>
</reference>
<dbReference type="GO" id="GO:0004843">
    <property type="term" value="F:cysteine-type deubiquitinase activity"/>
    <property type="evidence" value="ECO:0007669"/>
    <property type="project" value="UniProtKB-UniRule"/>
</dbReference>
<feature type="active site" description="Proton donor" evidence="4">
    <location>
        <position position="207"/>
    </location>
</feature>
<dbReference type="Pfam" id="PF18031">
    <property type="entry name" value="UCH_C"/>
    <property type="match status" value="1"/>
</dbReference>
<evidence type="ECO:0000259" key="6">
    <source>
        <dbReference type="PROSITE" id="PS52048"/>
    </source>
</evidence>
<evidence type="ECO:0000313" key="7">
    <source>
        <dbReference type="EMBL" id="CAG7836799.1"/>
    </source>
</evidence>
<keyword evidence="5" id="KW-0175">Coiled coil</keyword>
<accession>A0A8J2LQB5</accession>
<evidence type="ECO:0000256" key="5">
    <source>
        <dbReference type="SAM" id="Coils"/>
    </source>
</evidence>
<keyword evidence="3 4" id="KW-0788">Thiol protease</keyword>
<sequence length="360" mass="41279">MPNWTIRNSSFSFSLQALVHISSSIKLSGMLNWLYFYGFKMSEGAGTWCLIESDPGVFSELIREFGVSGLQVEELWSLDADQFERLKPVHGLIFLFKWIGPSSAEEVKGSVVQDSRLEKIFFAKQVIQNACATQAIISILMNCEDSAMELGPVLGDFKEFTKSFDPAMKGLALSNQDVIRSVHNSFSRQNVFEFDQKSASKDDDVYHFVTYIPIDGRLYELDGLKDGPIDHGVIPEGRDWTEAVRPVLQDRINKYSEGEIHFNLLAVISDRKGMYERQLNDLEARGVQTAEVLRLRELIEEEQVKRNRYRLENVRRKHNYLPLIVQFLKELASHNQLLPLLEKAKEKERLRAEQKKAAKS</sequence>
<dbReference type="Proteomes" id="UP000708208">
    <property type="component" value="Unassembled WGS sequence"/>
</dbReference>
<dbReference type="GO" id="GO:0006511">
    <property type="term" value="P:ubiquitin-dependent protein catabolic process"/>
    <property type="evidence" value="ECO:0007669"/>
    <property type="project" value="UniProtKB-UniRule"/>
</dbReference>
<dbReference type="OrthoDB" id="1924260at2759"/>
<keyword evidence="8" id="KW-1185">Reference proteome</keyword>
<dbReference type="PROSITE" id="PS52049">
    <property type="entry name" value="ULD"/>
    <property type="match status" value="1"/>
</dbReference>
<feature type="coiled-coil region" evidence="5">
    <location>
        <begin position="265"/>
        <end position="312"/>
    </location>
</feature>
<keyword evidence="3 4" id="KW-0378">Hydrolase</keyword>
<dbReference type="EMBL" id="CAJVCH010571164">
    <property type="protein sequence ID" value="CAG7836799.1"/>
    <property type="molecule type" value="Genomic_DNA"/>
</dbReference>
<dbReference type="AlphaFoldDB" id="A0A8J2LQB5"/>
<comment type="caution">
    <text evidence="7">The sequence shown here is derived from an EMBL/GenBank/DDBJ whole genome shotgun (WGS) entry which is preliminary data.</text>
</comment>